<proteinExistence type="predicted"/>
<organism evidence="2 3">
    <name type="scientific">Pythium insidiosum</name>
    <name type="common">Pythiosis disease agent</name>
    <dbReference type="NCBI Taxonomy" id="114742"/>
    <lineage>
        <taxon>Eukaryota</taxon>
        <taxon>Sar</taxon>
        <taxon>Stramenopiles</taxon>
        <taxon>Oomycota</taxon>
        <taxon>Peronosporomycetes</taxon>
        <taxon>Pythiales</taxon>
        <taxon>Pythiaceae</taxon>
        <taxon>Pythium</taxon>
    </lineage>
</organism>
<feature type="transmembrane region" description="Helical" evidence="1">
    <location>
        <begin position="234"/>
        <end position="257"/>
    </location>
</feature>
<reference evidence="2" key="1">
    <citation type="submission" date="2021-12" db="EMBL/GenBank/DDBJ databases">
        <title>Prjna785345.</title>
        <authorList>
            <person name="Rujirawat T."/>
            <person name="Krajaejun T."/>
        </authorList>
    </citation>
    <scope>NUCLEOTIDE SEQUENCE</scope>
    <source>
        <strain evidence="2">Pi057C3</strain>
    </source>
</reference>
<dbReference type="AlphaFoldDB" id="A0AAD5LGC5"/>
<evidence type="ECO:0000256" key="1">
    <source>
        <dbReference type="SAM" id="Phobius"/>
    </source>
</evidence>
<feature type="transmembrane region" description="Helical" evidence="1">
    <location>
        <begin position="78"/>
        <end position="99"/>
    </location>
</feature>
<dbReference type="EMBL" id="JAKCXM010000164">
    <property type="protein sequence ID" value="KAJ0400054.1"/>
    <property type="molecule type" value="Genomic_DNA"/>
</dbReference>
<keyword evidence="1" id="KW-0812">Transmembrane</keyword>
<gene>
    <name evidence="2" type="ORF">P43SY_005030</name>
</gene>
<feature type="transmembrane region" description="Helical" evidence="1">
    <location>
        <begin position="50"/>
        <end position="72"/>
    </location>
</feature>
<evidence type="ECO:0000313" key="3">
    <source>
        <dbReference type="Proteomes" id="UP001209570"/>
    </source>
</evidence>
<name>A0AAD5LGC5_PYTIN</name>
<dbReference type="Proteomes" id="UP001209570">
    <property type="component" value="Unassembled WGS sequence"/>
</dbReference>
<feature type="transmembrane region" description="Helical" evidence="1">
    <location>
        <begin position="148"/>
        <end position="171"/>
    </location>
</feature>
<accession>A0AAD5LGC5</accession>
<comment type="caution">
    <text evidence="2">The sequence shown here is derived from an EMBL/GenBank/DDBJ whole genome shotgun (WGS) entry which is preliminary data.</text>
</comment>
<keyword evidence="1" id="KW-1133">Transmembrane helix</keyword>
<keyword evidence="3" id="KW-1185">Reference proteome</keyword>
<evidence type="ECO:0000313" key="2">
    <source>
        <dbReference type="EMBL" id="KAJ0400054.1"/>
    </source>
</evidence>
<keyword evidence="1" id="KW-0472">Membrane</keyword>
<sequence>MGVAHALEVLHALDQAAPWSASDGATGLSATLALPHPHLQQRLQQTLRGVLLLAAAGVVLPFAVMCLVLPTATFAFPGLTWFAVATTLLVGSSVAHLFLRYVMLPTSTHGAGTSVFREPGAIGAHGWTQVVICVLVEVMARLYQEPQLLVLLTLSVFHSWLWKSTAFFLLVSDEAAATVAEHFSVFVFLGGVVSFTSFFWLERRLAEDPFVLDPRSVLETAVLRAAIRAARRGFLVWILARVLLAITQSDSVSIFSLRFHCAFFHISTSAIESFVLLSSAAVFRILLFRANIDALAPATKNGELWVSAGSIQSSDSLTDSLFGGKLAVDSRSATPLAEQYVDALKKRMTAAKTQVASRKVQGASLASEHVDCLEKLFKYDNVGVASKFDPTSRKQLFGSDERWKNVVGASTAIIDSFTLMLQLLHSIPERRNGGLEDQAAMLEKSVRNLVQFLLLNAGTHPLLILDAHPHLSNLRISSASFKSKVKYFFESRIQFAVRRFLTEEAMHRVFAYAKVSIDKGIYRITDAFHLELSSFALPAATTKALAEYVSFSK</sequence>
<feature type="transmembrane region" description="Helical" evidence="1">
    <location>
        <begin position="183"/>
        <end position="201"/>
    </location>
</feature>
<protein>
    <submittedName>
        <fullName evidence="2">Uncharacterized protein</fullName>
    </submittedName>
</protein>